<protein>
    <submittedName>
        <fullName evidence="1">Uncharacterized protein</fullName>
    </submittedName>
</protein>
<organism evidence="1 2">
    <name type="scientific">Saprolegnia parasitica (strain CBS 223.65)</name>
    <dbReference type="NCBI Taxonomy" id="695850"/>
    <lineage>
        <taxon>Eukaryota</taxon>
        <taxon>Sar</taxon>
        <taxon>Stramenopiles</taxon>
        <taxon>Oomycota</taxon>
        <taxon>Saprolegniomycetes</taxon>
        <taxon>Saprolegniales</taxon>
        <taxon>Saprolegniaceae</taxon>
        <taxon>Saprolegnia</taxon>
    </lineage>
</organism>
<gene>
    <name evidence="1" type="ORF">SPRG_02791</name>
</gene>
<evidence type="ECO:0000313" key="2">
    <source>
        <dbReference type="Proteomes" id="UP000030745"/>
    </source>
</evidence>
<proteinExistence type="predicted"/>
<dbReference type="EMBL" id="KK583195">
    <property type="protein sequence ID" value="KDO32312.1"/>
    <property type="molecule type" value="Genomic_DNA"/>
</dbReference>
<keyword evidence="2" id="KW-1185">Reference proteome</keyword>
<reference evidence="1 2" key="1">
    <citation type="journal article" date="2013" name="PLoS Genet.">
        <title>Distinctive expansion of potential virulence genes in the genome of the oomycete fish pathogen Saprolegnia parasitica.</title>
        <authorList>
            <person name="Jiang R.H."/>
            <person name="de Bruijn I."/>
            <person name="Haas B.J."/>
            <person name="Belmonte R."/>
            <person name="Lobach L."/>
            <person name="Christie J."/>
            <person name="van den Ackerveken G."/>
            <person name="Bottin A."/>
            <person name="Bulone V."/>
            <person name="Diaz-Moreno S.M."/>
            <person name="Dumas B."/>
            <person name="Fan L."/>
            <person name="Gaulin E."/>
            <person name="Govers F."/>
            <person name="Grenville-Briggs L.J."/>
            <person name="Horner N.R."/>
            <person name="Levin J.Z."/>
            <person name="Mammella M."/>
            <person name="Meijer H.J."/>
            <person name="Morris P."/>
            <person name="Nusbaum C."/>
            <person name="Oome S."/>
            <person name="Phillips A.J."/>
            <person name="van Rooyen D."/>
            <person name="Rzeszutek E."/>
            <person name="Saraiva M."/>
            <person name="Secombes C.J."/>
            <person name="Seidl M.F."/>
            <person name="Snel B."/>
            <person name="Stassen J.H."/>
            <person name="Sykes S."/>
            <person name="Tripathy S."/>
            <person name="van den Berg H."/>
            <person name="Vega-Arreguin J.C."/>
            <person name="Wawra S."/>
            <person name="Young S.K."/>
            <person name="Zeng Q."/>
            <person name="Dieguez-Uribeondo J."/>
            <person name="Russ C."/>
            <person name="Tyler B.M."/>
            <person name="van West P."/>
        </authorList>
    </citation>
    <scope>NUCLEOTIDE SEQUENCE [LARGE SCALE GENOMIC DNA]</scope>
    <source>
        <strain evidence="1 2">CBS 223.65</strain>
    </source>
</reference>
<dbReference type="GeneID" id="24125330"/>
<dbReference type="KEGG" id="spar:SPRG_02791"/>
<sequence>MSPTSTAWQQTSGAINKAISQTALLFYGYVNVAARVELAESFPAAQTCASPKDPTIEVHCRTRRGLQSQVTGVVSAHPHRLVFLAIATAYRIVLSPIDANQSGYCKVLTWSFVSKDAEPFLSTAEVYPQQITGSTTQFKALAWRRCRQSCSIT</sequence>
<dbReference type="RefSeq" id="XP_012196768.1">
    <property type="nucleotide sequence ID" value="XM_012341378.1"/>
</dbReference>
<dbReference type="VEuPathDB" id="FungiDB:SPRG_02791"/>
<evidence type="ECO:0000313" key="1">
    <source>
        <dbReference type="EMBL" id="KDO32312.1"/>
    </source>
</evidence>
<name>A0A067CZT8_SAPPC</name>
<dbReference type="AlphaFoldDB" id="A0A067CZT8"/>
<accession>A0A067CZT8</accession>
<dbReference type="Proteomes" id="UP000030745">
    <property type="component" value="Unassembled WGS sequence"/>
</dbReference>